<keyword evidence="1" id="KW-1133">Transmembrane helix</keyword>
<evidence type="ECO:0000313" key="3">
    <source>
        <dbReference type="Proteomes" id="UP001253637"/>
    </source>
</evidence>
<protein>
    <submittedName>
        <fullName evidence="2">Uncharacterized protein</fullName>
    </submittedName>
</protein>
<reference evidence="2" key="1">
    <citation type="submission" date="2021-04" db="EMBL/GenBank/DDBJ databases">
        <title>Draft Genome Sequence of Pandoravirus japonicus, Isolated from the Sabaishi River of Niigata, Japan.</title>
        <authorList>
            <person name="Hosokawa N."/>
            <person name="Takahashi H."/>
            <person name="Aoki K."/>
            <person name="Takemura M."/>
        </authorList>
    </citation>
    <scope>NUCLEOTIDE SEQUENCE</scope>
</reference>
<accession>A0A811BRF7</accession>
<organism evidence="2 3">
    <name type="scientific">Pandoravirus japonicus</name>
    <dbReference type="NCBI Taxonomy" id="2823154"/>
    <lineage>
        <taxon>Viruses</taxon>
        <taxon>Pandoravirus</taxon>
    </lineage>
</organism>
<keyword evidence="1" id="KW-0812">Transmembrane</keyword>
<sequence>MCVVLLSFFFLFHVYAWGFPLFFFALSFLGSFFLVAVGLGAFCGCRGGLVPLLFFPAPSVRALSCFPFVFPPGAPAFAISVVSPSALCRCGGDSVRVCVCAWRPFPLFSLLVAVDPPFLPCACRRRTHMRPRPDRRERAE</sequence>
<proteinExistence type="predicted"/>
<name>A0A811BRF7_9VIRU</name>
<dbReference type="EMBL" id="LC625835">
    <property type="protein sequence ID" value="BCU03717.1"/>
    <property type="molecule type" value="Genomic_DNA"/>
</dbReference>
<feature type="transmembrane region" description="Helical" evidence="1">
    <location>
        <begin position="32"/>
        <end position="55"/>
    </location>
</feature>
<evidence type="ECO:0000256" key="1">
    <source>
        <dbReference type="SAM" id="Phobius"/>
    </source>
</evidence>
<dbReference type="Proteomes" id="UP001253637">
    <property type="component" value="Segment"/>
</dbReference>
<evidence type="ECO:0000313" key="2">
    <source>
        <dbReference type="EMBL" id="BCU03717.1"/>
    </source>
</evidence>
<keyword evidence="1" id="KW-0472">Membrane</keyword>